<evidence type="ECO:0000259" key="1">
    <source>
        <dbReference type="Pfam" id="PF20700"/>
    </source>
</evidence>
<comment type="caution">
    <text evidence="2">The sequence shown here is derived from an EMBL/GenBank/DDBJ whole genome shotgun (WGS) entry which is preliminary data.</text>
</comment>
<dbReference type="InterPro" id="IPR049012">
    <property type="entry name" value="Mutator_transp_dom"/>
</dbReference>
<dbReference type="AlphaFoldDB" id="A0AAV4EPI9"/>
<protein>
    <recommendedName>
        <fullName evidence="1">Mutator-like transposase domain-containing protein</fullName>
    </recommendedName>
</protein>
<keyword evidence="3" id="KW-1185">Reference proteome</keyword>
<evidence type="ECO:0000313" key="2">
    <source>
        <dbReference type="EMBL" id="GFR62819.1"/>
    </source>
</evidence>
<sequence length="577" mass="64732">MLCFKEKTLTFSAPTAELPTTVTDLSLIAQLYQRALCPQCKSASLQLFNVKNRNRAYAVFLELRCTSCEQTLSETESYTSKQTQTDQSMEINRRAVLTGLTVGLGHAGLMKISEGLDMPSMHEKTWCAHFTAIAHQTDRIKSSFLDQAREKVREYYRQAEPDAFDDEGILTIGVSYDGSWAKRGHTSKIGAGAAIEIMTGLVIDFHVMSSHCQLCVTVGESLRNANKDKYDEWLQGHQASGRCTKNHDGTAGYMEICGAMAMWGRSLNHGMRYTTFVGDGDAKTITAINNAKFYGSVLVEKEECLNHVAKRLNAGLRKLVASMSKLNVRLRGHKKGSLTAVKIGMLQSYYTSAVRTYNSSEEVMSKAIWAAFYRSVSTADQPQHENCPAIWAAFYRSVSTADQPQHENCPVGEESWCWYQRALWNGALCPTEPEREQSTFLNNDVAPHVKKVYERLTDPALLGHCLLGKTQNSNQSLHSVIWAKCPKHIFSGLQRVKIGVTVAVGEYNMGSLGSHFFFRHLQPPLPPWARRETRGGYIRLRLPTRHQQRRGESNISQIVLSHICLMCQNIYYDGVPF</sequence>
<name>A0AAV4EPI9_9GAST</name>
<gene>
    <name evidence="2" type="ORF">ElyMa_000139900</name>
</gene>
<dbReference type="Proteomes" id="UP000762676">
    <property type="component" value="Unassembled WGS sequence"/>
</dbReference>
<reference evidence="2 3" key="1">
    <citation type="journal article" date="2021" name="Elife">
        <title>Chloroplast acquisition without the gene transfer in kleptoplastic sea slugs, Plakobranchus ocellatus.</title>
        <authorList>
            <person name="Maeda T."/>
            <person name="Takahashi S."/>
            <person name="Yoshida T."/>
            <person name="Shimamura S."/>
            <person name="Takaki Y."/>
            <person name="Nagai Y."/>
            <person name="Toyoda A."/>
            <person name="Suzuki Y."/>
            <person name="Arimoto A."/>
            <person name="Ishii H."/>
            <person name="Satoh N."/>
            <person name="Nishiyama T."/>
            <person name="Hasebe M."/>
            <person name="Maruyama T."/>
            <person name="Minagawa J."/>
            <person name="Obokata J."/>
            <person name="Shigenobu S."/>
        </authorList>
    </citation>
    <scope>NUCLEOTIDE SEQUENCE [LARGE SCALE GENOMIC DNA]</scope>
</reference>
<dbReference type="Pfam" id="PF20700">
    <property type="entry name" value="Mutator"/>
    <property type="match status" value="1"/>
</dbReference>
<organism evidence="2 3">
    <name type="scientific">Elysia marginata</name>
    <dbReference type="NCBI Taxonomy" id="1093978"/>
    <lineage>
        <taxon>Eukaryota</taxon>
        <taxon>Metazoa</taxon>
        <taxon>Spiralia</taxon>
        <taxon>Lophotrochozoa</taxon>
        <taxon>Mollusca</taxon>
        <taxon>Gastropoda</taxon>
        <taxon>Heterobranchia</taxon>
        <taxon>Euthyneura</taxon>
        <taxon>Panpulmonata</taxon>
        <taxon>Sacoglossa</taxon>
        <taxon>Placobranchoidea</taxon>
        <taxon>Plakobranchidae</taxon>
        <taxon>Elysia</taxon>
    </lineage>
</organism>
<accession>A0AAV4EPI9</accession>
<evidence type="ECO:0000313" key="3">
    <source>
        <dbReference type="Proteomes" id="UP000762676"/>
    </source>
</evidence>
<proteinExistence type="predicted"/>
<dbReference type="EMBL" id="BMAT01000257">
    <property type="protein sequence ID" value="GFR62819.1"/>
    <property type="molecule type" value="Genomic_DNA"/>
</dbReference>
<feature type="domain" description="Mutator-like transposase" evidence="1">
    <location>
        <begin position="27"/>
        <end position="389"/>
    </location>
</feature>